<comment type="caution">
    <text evidence="1">The sequence shown here is derived from an EMBL/GenBank/DDBJ whole genome shotgun (WGS) entry which is preliminary data.</text>
</comment>
<gene>
    <name evidence="1" type="ORF">BN9_080970</name>
</gene>
<name>A0A024FT12_9STRA</name>
<evidence type="ECO:0000313" key="2">
    <source>
        <dbReference type="Proteomes" id="UP000053237"/>
    </source>
</evidence>
<keyword evidence="2" id="KW-1185">Reference proteome</keyword>
<protein>
    <submittedName>
        <fullName evidence="1">Uncharacterized protein</fullName>
    </submittedName>
</protein>
<accession>A0A024FT12</accession>
<dbReference type="InParanoid" id="A0A024FT12"/>
<dbReference type="Proteomes" id="UP000053237">
    <property type="component" value="Unassembled WGS sequence"/>
</dbReference>
<proteinExistence type="predicted"/>
<organism evidence="1 2">
    <name type="scientific">Albugo candida</name>
    <dbReference type="NCBI Taxonomy" id="65357"/>
    <lineage>
        <taxon>Eukaryota</taxon>
        <taxon>Sar</taxon>
        <taxon>Stramenopiles</taxon>
        <taxon>Oomycota</taxon>
        <taxon>Peronosporomycetes</taxon>
        <taxon>Albuginales</taxon>
        <taxon>Albuginaceae</taxon>
        <taxon>Albugo</taxon>
    </lineage>
</organism>
<dbReference type="AlphaFoldDB" id="A0A024FT12"/>
<dbReference type="EMBL" id="CAIX01000153">
    <property type="protein sequence ID" value="CCI10220.1"/>
    <property type="molecule type" value="Genomic_DNA"/>
</dbReference>
<reference evidence="1 2" key="1">
    <citation type="submission" date="2012-05" db="EMBL/GenBank/DDBJ databases">
        <title>Recombination and specialization in a pathogen metapopulation.</title>
        <authorList>
            <person name="Gardiner A."/>
            <person name="Kemen E."/>
            <person name="Schultz-Larsen T."/>
            <person name="MacLean D."/>
            <person name="Van Oosterhout C."/>
            <person name="Jones J.D.G."/>
        </authorList>
    </citation>
    <scope>NUCLEOTIDE SEQUENCE [LARGE SCALE GENOMIC DNA]</scope>
    <source>
        <strain evidence="1 2">Ac Nc2</strain>
    </source>
</reference>
<sequence length="86" mass="9991">MYDISTFAERGLSPCTKTFSETMGFPCKHDLRTISRNNSHLEMSHFNKLWWLQRPRPVASQQELDLPLGEIRLCLRMLKVNLNPSG</sequence>
<evidence type="ECO:0000313" key="1">
    <source>
        <dbReference type="EMBL" id="CCI10220.1"/>
    </source>
</evidence>